<accession>A0A377LS69</accession>
<keyword evidence="2" id="KW-0378">Hydrolase</keyword>
<organism evidence="2 3">
    <name type="scientific">Enterobacter cloacae</name>
    <dbReference type="NCBI Taxonomy" id="550"/>
    <lineage>
        <taxon>Bacteria</taxon>
        <taxon>Pseudomonadati</taxon>
        <taxon>Pseudomonadota</taxon>
        <taxon>Gammaproteobacteria</taxon>
        <taxon>Enterobacterales</taxon>
        <taxon>Enterobacteriaceae</taxon>
        <taxon>Enterobacter</taxon>
        <taxon>Enterobacter cloacae complex</taxon>
    </lineage>
</organism>
<sequence>MKKSALSLFICAAISFSAAAETLVQNEFAQDNATYTAIVLKLKPTTGLLKATNNKITLSDASLTTTNMFRPTNLRSSTQSSELTELNKRYGFDRYLRIELPKDKSQDKTYINHIITELEQNQNVEFVYPEAEPVSLDDTALKPQLKSSLNDNLTSAAVPDFRNKQDYLKAPDVKRTGYYMGGVNRDSVDRYAGSAGEGVTIISAEIDAWNTSHANLPPMSLSSGKTTYVASHDHDTASVGIMAAKDMGTGIRGLAWKSRMGYAASASNNLYNLIPQLKAGDVVQIGIQVAGGYPAAARRIAGSQWNPRPPITILLRR</sequence>
<keyword evidence="2" id="KW-0645">Protease</keyword>
<dbReference type="AlphaFoldDB" id="A0A377LS69"/>
<evidence type="ECO:0000256" key="1">
    <source>
        <dbReference type="SAM" id="SignalP"/>
    </source>
</evidence>
<feature type="chain" id="PRO_5016771312" evidence="1">
    <location>
        <begin position="21"/>
        <end position="317"/>
    </location>
</feature>
<evidence type="ECO:0000313" key="2">
    <source>
        <dbReference type="EMBL" id="STQ09207.1"/>
    </source>
</evidence>
<name>A0A377LS69_ENTCL</name>
<feature type="signal peptide" evidence="1">
    <location>
        <begin position="1"/>
        <end position="20"/>
    </location>
</feature>
<dbReference type="EMBL" id="UGJB01000004">
    <property type="protein sequence ID" value="STQ09207.1"/>
    <property type="molecule type" value="Genomic_DNA"/>
</dbReference>
<evidence type="ECO:0000313" key="3">
    <source>
        <dbReference type="Proteomes" id="UP000255106"/>
    </source>
</evidence>
<gene>
    <name evidence="2" type="ORF">NCTC10005_01911</name>
</gene>
<dbReference type="GO" id="GO:0006508">
    <property type="term" value="P:proteolysis"/>
    <property type="evidence" value="ECO:0007669"/>
    <property type="project" value="UniProtKB-KW"/>
</dbReference>
<reference evidence="2 3" key="1">
    <citation type="submission" date="2018-06" db="EMBL/GenBank/DDBJ databases">
        <authorList>
            <consortium name="Pathogen Informatics"/>
            <person name="Doyle S."/>
        </authorList>
    </citation>
    <scope>NUCLEOTIDE SEQUENCE [LARGE SCALE GENOMIC DNA]</scope>
    <source>
        <strain evidence="2 3">NCTC10005</strain>
    </source>
</reference>
<proteinExistence type="predicted"/>
<dbReference type="GO" id="GO:0008233">
    <property type="term" value="F:peptidase activity"/>
    <property type="evidence" value="ECO:0007669"/>
    <property type="project" value="UniProtKB-KW"/>
</dbReference>
<keyword evidence="1" id="KW-0732">Signal</keyword>
<dbReference type="Proteomes" id="UP000255106">
    <property type="component" value="Unassembled WGS sequence"/>
</dbReference>
<protein>
    <submittedName>
        <fullName evidence="2">Serine protease</fullName>
    </submittedName>
</protein>